<keyword evidence="8" id="KW-1133">Transmembrane helix</keyword>
<keyword evidence="5" id="KW-0804">Transcription</keyword>
<organism evidence="10 11">
    <name type="scientific">Penicillium frequentans</name>
    <dbReference type="NCBI Taxonomy" id="3151616"/>
    <lineage>
        <taxon>Eukaryota</taxon>
        <taxon>Fungi</taxon>
        <taxon>Dikarya</taxon>
        <taxon>Ascomycota</taxon>
        <taxon>Pezizomycotina</taxon>
        <taxon>Eurotiomycetes</taxon>
        <taxon>Eurotiomycetidae</taxon>
        <taxon>Eurotiales</taxon>
        <taxon>Aspergillaceae</taxon>
        <taxon>Penicillium</taxon>
    </lineage>
</organism>
<comment type="subcellular location">
    <subcellularLocation>
        <location evidence="1">Nucleus</location>
    </subcellularLocation>
</comment>
<comment type="caution">
    <text evidence="10">The sequence shown here is derived from an EMBL/GenBank/DDBJ whole genome shotgun (WGS) entry which is preliminary data.</text>
</comment>
<proteinExistence type="predicted"/>
<dbReference type="InterPro" id="IPR050613">
    <property type="entry name" value="Sec_Metabolite_Reg"/>
</dbReference>
<evidence type="ECO:0000256" key="5">
    <source>
        <dbReference type="ARBA" id="ARBA00023163"/>
    </source>
</evidence>
<sequence>MSRPVFDGRPSLKRKRGVASCSECYRRKQKCDHKNPCNNCLARNVPTKCVYDASVLPTQAKEPELPTAPNPAAANPVNPQESVERTMQGSVDLGYSLIAGSNTFVGLQDILGNEEFQTIKATYNDGPRPFRSKGDIEALIAKLPPRTDIEALVDFFFREVNWHYSILEKLYFDSLFSRWPPTGQMEAVNYLQTAELSMELRYFPSLLFQVIALALQFLPKDGGLLAKSSLTGVASSQTYSDLGDELLSRLGRPGFALAAVQADFLRSSWLKNFGRGIEAWHAVGYAIRQAQELGLHRQKEIYQTNQINLEKTLSLFWYEENKKRLWINLFVWDSFMAMILGRPRMIHLEDCDVKPPLDCNIPSEPSTAIPMAVRLEESHGISTVSALLFRYALACKMHKMRATKVDRPRPKDYSVVRVLHEEITSLLVELPGFLQAENSDTTWDVEYPYLPQIRQELKVMANLFLMTLHRPHLISNAESRKAALQAALETIDCQQRFFAQAEKHHYHLFGLAFYIVDASFLVSIITILFPPQSQDAKQRVEHNLQHVIESLSAMEAFNPIAVSGLYILQRCYHKLKAVRGSPSSTSETRQPSYVTPGDELHDLIRDFGHDDFNSLPNLLPDHSQSNTPSSLGFSSHPPPAVRDSFDQTYWLDQLNMIYPSVFDQDVGNLWENLSFD</sequence>
<keyword evidence="11" id="KW-1185">Reference proteome</keyword>
<keyword evidence="8" id="KW-0812">Transmembrane</keyword>
<feature type="compositionally biased region" description="Polar residues" evidence="7">
    <location>
        <begin position="622"/>
        <end position="633"/>
    </location>
</feature>
<dbReference type="CDD" id="cd12148">
    <property type="entry name" value="fungal_TF_MHR"/>
    <property type="match status" value="1"/>
</dbReference>
<name>A0AAD6G9M7_9EURO</name>
<dbReference type="PROSITE" id="PS50048">
    <property type="entry name" value="ZN2_CY6_FUNGAL_2"/>
    <property type="match status" value="1"/>
</dbReference>
<evidence type="ECO:0000256" key="6">
    <source>
        <dbReference type="ARBA" id="ARBA00023242"/>
    </source>
</evidence>
<dbReference type="AlphaFoldDB" id="A0AAD6G9M7"/>
<keyword evidence="2" id="KW-0479">Metal-binding</keyword>
<feature type="domain" description="Zn(2)-C6 fungal-type" evidence="9">
    <location>
        <begin position="20"/>
        <end position="51"/>
    </location>
</feature>
<dbReference type="SUPFAM" id="SSF57701">
    <property type="entry name" value="Zn2/Cys6 DNA-binding domain"/>
    <property type="match status" value="1"/>
</dbReference>
<accession>A0AAD6G9M7</accession>
<dbReference type="GO" id="GO:0005634">
    <property type="term" value="C:nucleus"/>
    <property type="evidence" value="ECO:0007669"/>
    <property type="project" value="UniProtKB-SubCell"/>
</dbReference>
<dbReference type="CDD" id="cd00067">
    <property type="entry name" value="GAL4"/>
    <property type="match status" value="1"/>
</dbReference>
<keyword evidence="8" id="KW-0472">Membrane</keyword>
<dbReference type="Pfam" id="PF00172">
    <property type="entry name" value="Zn_clus"/>
    <property type="match status" value="1"/>
</dbReference>
<feature type="transmembrane region" description="Helical" evidence="8">
    <location>
        <begin position="506"/>
        <end position="529"/>
    </location>
</feature>
<dbReference type="PANTHER" id="PTHR31001">
    <property type="entry name" value="UNCHARACTERIZED TRANSCRIPTIONAL REGULATORY PROTEIN"/>
    <property type="match status" value="1"/>
</dbReference>
<reference evidence="10 11" key="1">
    <citation type="journal article" date="2023" name="IMA Fungus">
        <title>Comparative genomic study of the Penicillium genus elucidates a diverse pangenome and 15 lateral gene transfer events.</title>
        <authorList>
            <person name="Petersen C."/>
            <person name="Sorensen T."/>
            <person name="Nielsen M.R."/>
            <person name="Sondergaard T.E."/>
            <person name="Sorensen J.L."/>
            <person name="Fitzpatrick D.A."/>
            <person name="Frisvad J.C."/>
            <person name="Nielsen K.L."/>
        </authorList>
    </citation>
    <scope>NUCLEOTIDE SEQUENCE [LARGE SCALE GENOMIC DNA]</scope>
    <source>
        <strain evidence="10 11">IBT 35679</strain>
    </source>
</reference>
<evidence type="ECO:0000256" key="8">
    <source>
        <dbReference type="SAM" id="Phobius"/>
    </source>
</evidence>
<dbReference type="PANTHER" id="PTHR31001:SF87">
    <property type="entry name" value="COL-21"/>
    <property type="match status" value="1"/>
</dbReference>
<dbReference type="Pfam" id="PF04082">
    <property type="entry name" value="Fungal_trans"/>
    <property type="match status" value="1"/>
</dbReference>
<dbReference type="EMBL" id="JAQIZZ010000008">
    <property type="protein sequence ID" value="KAJ5523655.1"/>
    <property type="molecule type" value="Genomic_DNA"/>
</dbReference>
<evidence type="ECO:0000313" key="11">
    <source>
        <dbReference type="Proteomes" id="UP001220324"/>
    </source>
</evidence>
<dbReference type="Gene3D" id="4.10.240.10">
    <property type="entry name" value="Zn(2)-C6 fungal-type DNA-binding domain"/>
    <property type="match status" value="1"/>
</dbReference>
<evidence type="ECO:0000313" key="10">
    <source>
        <dbReference type="EMBL" id="KAJ5523655.1"/>
    </source>
</evidence>
<gene>
    <name evidence="10" type="ORF">N7494_010305</name>
</gene>
<evidence type="ECO:0000256" key="2">
    <source>
        <dbReference type="ARBA" id="ARBA00022723"/>
    </source>
</evidence>
<dbReference type="GO" id="GO:0000981">
    <property type="term" value="F:DNA-binding transcription factor activity, RNA polymerase II-specific"/>
    <property type="evidence" value="ECO:0007669"/>
    <property type="project" value="InterPro"/>
</dbReference>
<keyword evidence="4" id="KW-0238">DNA-binding</keyword>
<dbReference type="SMART" id="SM00066">
    <property type="entry name" value="GAL4"/>
    <property type="match status" value="1"/>
</dbReference>
<evidence type="ECO:0000256" key="7">
    <source>
        <dbReference type="SAM" id="MobiDB-lite"/>
    </source>
</evidence>
<keyword evidence="3" id="KW-0805">Transcription regulation</keyword>
<feature type="region of interest" description="Disordered" evidence="7">
    <location>
        <begin position="617"/>
        <end position="639"/>
    </location>
</feature>
<dbReference type="InterPro" id="IPR001138">
    <property type="entry name" value="Zn2Cys6_DnaBD"/>
</dbReference>
<evidence type="ECO:0000259" key="9">
    <source>
        <dbReference type="PROSITE" id="PS50048"/>
    </source>
</evidence>
<dbReference type="GO" id="GO:0006351">
    <property type="term" value="P:DNA-templated transcription"/>
    <property type="evidence" value="ECO:0007669"/>
    <property type="project" value="InterPro"/>
</dbReference>
<dbReference type="GO" id="GO:0003677">
    <property type="term" value="F:DNA binding"/>
    <property type="evidence" value="ECO:0007669"/>
    <property type="project" value="UniProtKB-KW"/>
</dbReference>
<evidence type="ECO:0000256" key="1">
    <source>
        <dbReference type="ARBA" id="ARBA00004123"/>
    </source>
</evidence>
<dbReference type="InterPro" id="IPR036864">
    <property type="entry name" value="Zn2-C6_fun-type_DNA-bd_sf"/>
</dbReference>
<evidence type="ECO:0000256" key="4">
    <source>
        <dbReference type="ARBA" id="ARBA00023125"/>
    </source>
</evidence>
<dbReference type="InterPro" id="IPR007219">
    <property type="entry name" value="XnlR_reg_dom"/>
</dbReference>
<keyword evidence="6" id="KW-0539">Nucleus</keyword>
<dbReference type="GO" id="GO:0008270">
    <property type="term" value="F:zinc ion binding"/>
    <property type="evidence" value="ECO:0007669"/>
    <property type="project" value="InterPro"/>
</dbReference>
<dbReference type="Proteomes" id="UP001220324">
    <property type="component" value="Unassembled WGS sequence"/>
</dbReference>
<evidence type="ECO:0000256" key="3">
    <source>
        <dbReference type="ARBA" id="ARBA00023015"/>
    </source>
</evidence>
<dbReference type="SMART" id="SM00906">
    <property type="entry name" value="Fungal_trans"/>
    <property type="match status" value="1"/>
</dbReference>
<protein>
    <submittedName>
        <fullName evidence="10">Fungal specific transcription factor domain-containing protein</fullName>
    </submittedName>
</protein>